<organism evidence="2 3">
    <name type="scientific">Companilactobacillus crustorum JCM 15951</name>
    <dbReference type="NCBI Taxonomy" id="1423737"/>
    <lineage>
        <taxon>Bacteria</taxon>
        <taxon>Bacillati</taxon>
        <taxon>Bacillota</taxon>
        <taxon>Bacilli</taxon>
        <taxon>Lactobacillales</taxon>
        <taxon>Lactobacillaceae</taxon>
        <taxon>Companilactobacillus</taxon>
    </lineage>
</organism>
<keyword evidence="1" id="KW-0472">Membrane</keyword>
<keyword evidence="1" id="KW-0812">Transmembrane</keyword>
<feature type="transmembrane region" description="Helical" evidence="1">
    <location>
        <begin position="198"/>
        <end position="216"/>
    </location>
</feature>
<keyword evidence="1" id="KW-1133">Transmembrane helix</keyword>
<reference evidence="2 3" key="1">
    <citation type="journal article" date="2015" name="Genome Announc.">
        <title>Expanding the biotechnology potential of lactobacilli through comparative genomics of 213 strains and associated genera.</title>
        <authorList>
            <person name="Sun Z."/>
            <person name="Harris H.M."/>
            <person name="McCann A."/>
            <person name="Guo C."/>
            <person name="Argimon S."/>
            <person name="Zhang W."/>
            <person name="Yang X."/>
            <person name="Jeffery I.B."/>
            <person name="Cooney J.C."/>
            <person name="Kagawa T.F."/>
            <person name="Liu W."/>
            <person name="Song Y."/>
            <person name="Salvetti E."/>
            <person name="Wrobel A."/>
            <person name="Rasinkangas P."/>
            <person name="Parkhill J."/>
            <person name="Rea M.C."/>
            <person name="O'Sullivan O."/>
            <person name="Ritari J."/>
            <person name="Douillard F.P."/>
            <person name="Paul Ross R."/>
            <person name="Yang R."/>
            <person name="Briner A.E."/>
            <person name="Felis G.E."/>
            <person name="de Vos W.M."/>
            <person name="Barrangou R."/>
            <person name="Klaenhammer T.R."/>
            <person name="Caufield P.W."/>
            <person name="Cui Y."/>
            <person name="Zhang H."/>
            <person name="O'Toole P.W."/>
        </authorList>
    </citation>
    <scope>NUCLEOTIDE SEQUENCE [LARGE SCALE GENOMIC DNA]</scope>
    <source>
        <strain evidence="2 3">JCM 15951</strain>
    </source>
</reference>
<proteinExistence type="predicted"/>
<feature type="transmembrane region" description="Helical" evidence="1">
    <location>
        <begin position="222"/>
        <end position="239"/>
    </location>
</feature>
<evidence type="ECO:0000313" key="3">
    <source>
        <dbReference type="Proteomes" id="UP000050964"/>
    </source>
</evidence>
<protein>
    <submittedName>
        <fullName evidence="2">Uncharacterized protein</fullName>
    </submittedName>
</protein>
<dbReference type="AlphaFoldDB" id="A0A837RHN2"/>
<accession>A0A837RHN2</accession>
<evidence type="ECO:0000256" key="1">
    <source>
        <dbReference type="SAM" id="Phobius"/>
    </source>
</evidence>
<gene>
    <name evidence="2" type="ORF">FD26_GL000427</name>
</gene>
<evidence type="ECO:0000313" key="2">
    <source>
        <dbReference type="EMBL" id="KRK42688.1"/>
    </source>
</evidence>
<dbReference type="EMBL" id="AZDB01000015">
    <property type="protein sequence ID" value="KRK42688.1"/>
    <property type="molecule type" value="Genomic_DNA"/>
</dbReference>
<feature type="transmembrane region" description="Helical" evidence="1">
    <location>
        <begin position="12"/>
        <end position="31"/>
    </location>
</feature>
<feature type="transmembrane region" description="Helical" evidence="1">
    <location>
        <begin position="43"/>
        <end position="63"/>
    </location>
</feature>
<dbReference type="RefSeq" id="WP_232230816.1">
    <property type="nucleotide sequence ID" value="NZ_AZDB01000015.1"/>
</dbReference>
<feature type="transmembrane region" description="Helical" evidence="1">
    <location>
        <begin position="170"/>
        <end position="191"/>
    </location>
</feature>
<sequence length="259" mass="29374">MLAGVTLALGCIVRPIGPVVVAGIIVFGLLIKFWKQHNYQSSLKILATLAIYFLLFSLAGWGIKASGINEYGLSNRDSEWKFVTGLNYDSNGAYSPDLNRFIDPSKSRNEMNNVEKAQVKRERTFLNQHHSWLRLFVNKTQLLWSSRTMATDSTNFNLNHSQKTFDLVNYSAYIGSIILIIFSWIGSLELFKTKFSDNLYLLLLPLMALAVVQLLIEVQGRYRIEFLPVIAIIGSLGLYKSIELIRSFAPKEKESLNLE</sequence>
<name>A0A837RHN2_9LACO</name>
<dbReference type="Proteomes" id="UP000050964">
    <property type="component" value="Unassembled WGS sequence"/>
</dbReference>
<comment type="caution">
    <text evidence="2">The sequence shown here is derived from an EMBL/GenBank/DDBJ whole genome shotgun (WGS) entry which is preliminary data.</text>
</comment>